<feature type="active site" evidence="9">
    <location>
        <position position="151"/>
    </location>
</feature>
<dbReference type="KEGG" id="uli:ETAA1_59490"/>
<evidence type="ECO:0000256" key="5">
    <source>
        <dbReference type="ARBA" id="ARBA00022750"/>
    </source>
</evidence>
<dbReference type="Proteomes" id="UP000319576">
    <property type="component" value="Chromosome"/>
</dbReference>
<feature type="transmembrane region" description="Helical" evidence="9">
    <location>
        <begin position="124"/>
        <end position="141"/>
    </location>
</feature>
<evidence type="ECO:0000256" key="6">
    <source>
        <dbReference type="ARBA" id="ARBA00022801"/>
    </source>
</evidence>
<keyword evidence="7 9" id="KW-1133">Transmembrane helix</keyword>
<gene>
    <name evidence="9 12" type="primary">lspA</name>
    <name evidence="12" type="ORF">ETAA1_59490</name>
</gene>
<dbReference type="OrthoDB" id="280623at2"/>
<comment type="subcellular location">
    <subcellularLocation>
        <location evidence="9">Cell membrane</location>
        <topology evidence="9">Multi-pass membrane protein</topology>
    </subcellularLocation>
</comment>
<protein>
    <recommendedName>
        <fullName evidence="9">Lipoprotein signal peptidase</fullName>
        <ecNumber evidence="9">3.4.23.36</ecNumber>
    </recommendedName>
    <alternativeName>
        <fullName evidence="9">Prolipoprotein signal peptidase</fullName>
    </alternativeName>
    <alternativeName>
        <fullName evidence="9">Signal peptidase II</fullName>
        <shortName evidence="9">SPase II</shortName>
    </alternativeName>
</protein>
<evidence type="ECO:0000256" key="1">
    <source>
        <dbReference type="ARBA" id="ARBA00006139"/>
    </source>
</evidence>
<keyword evidence="5 9" id="KW-0064">Aspartyl protease</keyword>
<keyword evidence="6 9" id="KW-0378">Hydrolase</keyword>
<keyword evidence="4 9" id="KW-0812">Transmembrane</keyword>
<accession>A0A517Y2L1</accession>
<dbReference type="EC" id="3.4.23.36" evidence="9"/>
<dbReference type="HAMAP" id="MF_00161">
    <property type="entry name" value="LspA"/>
    <property type="match status" value="1"/>
</dbReference>
<dbReference type="PANTHER" id="PTHR33695">
    <property type="entry name" value="LIPOPROTEIN SIGNAL PEPTIDASE"/>
    <property type="match status" value="1"/>
</dbReference>
<keyword evidence="3 9" id="KW-0645">Protease</keyword>
<reference evidence="12 13" key="1">
    <citation type="submission" date="2019-02" db="EMBL/GenBank/DDBJ databases">
        <title>Deep-cultivation of Planctomycetes and their phenomic and genomic characterization uncovers novel biology.</title>
        <authorList>
            <person name="Wiegand S."/>
            <person name="Jogler M."/>
            <person name="Boedeker C."/>
            <person name="Pinto D."/>
            <person name="Vollmers J."/>
            <person name="Rivas-Marin E."/>
            <person name="Kohn T."/>
            <person name="Peeters S.H."/>
            <person name="Heuer A."/>
            <person name="Rast P."/>
            <person name="Oberbeckmann S."/>
            <person name="Bunk B."/>
            <person name="Jeske O."/>
            <person name="Meyerdierks A."/>
            <person name="Storesund J.E."/>
            <person name="Kallscheuer N."/>
            <person name="Luecker S."/>
            <person name="Lage O.M."/>
            <person name="Pohl T."/>
            <person name="Merkel B.J."/>
            <person name="Hornburger P."/>
            <person name="Mueller R.-W."/>
            <person name="Bruemmer F."/>
            <person name="Labrenz M."/>
            <person name="Spormann A.M."/>
            <person name="Op den Camp H."/>
            <person name="Overmann J."/>
            <person name="Amann R."/>
            <person name="Jetten M.S.M."/>
            <person name="Mascher T."/>
            <person name="Medema M.H."/>
            <person name="Devos D.P."/>
            <person name="Kaster A.-K."/>
            <person name="Ovreas L."/>
            <person name="Rohde M."/>
            <person name="Galperin M.Y."/>
            <person name="Jogler C."/>
        </authorList>
    </citation>
    <scope>NUCLEOTIDE SEQUENCE [LARGE SCALE GENOMIC DNA]</scope>
    <source>
        <strain evidence="12 13">ETA_A1</strain>
    </source>
</reference>
<comment type="function">
    <text evidence="9 10">This protein specifically catalyzes the removal of signal peptides from prolipoproteins.</text>
</comment>
<evidence type="ECO:0000256" key="9">
    <source>
        <dbReference type="HAMAP-Rule" id="MF_00161"/>
    </source>
</evidence>
<evidence type="ECO:0000256" key="3">
    <source>
        <dbReference type="ARBA" id="ARBA00022670"/>
    </source>
</evidence>
<evidence type="ECO:0000313" key="13">
    <source>
        <dbReference type="Proteomes" id="UP000319576"/>
    </source>
</evidence>
<keyword evidence="8 9" id="KW-0472">Membrane</keyword>
<feature type="active site" evidence="9">
    <location>
        <position position="167"/>
    </location>
</feature>
<comment type="similarity">
    <text evidence="1 9 11">Belongs to the peptidase A8 family.</text>
</comment>
<evidence type="ECO:0000256" key="11">
    <source>
        <dbReference type="RuleBase" id="RU004181"/>
    </source>
</evidence>
<dbReference type="PRINTS" id="PR00781">
    <property type="entry name" value="LIPOSIGPTASE"/>
</dbReference>
<dbReference type="RefSeq" id="WP_145244142.1">
    <property type="nucleotide sequence ID" value="NZ_CP036273.1"/>
</dbReference>
<dbReference type="GO" id="GO:0005886">
    <property type="term" value="C:plasma membrane"/>
    <property type="evidence" value="ECO:0007669"/>
    <property type="project" value="UniProtKB-SubCell"/>
</dbReference>
<dbReference type="Pfam" id="PF01252">
    <property type="entry name" value="Peptidase_A8"/>
    <property type="match status" value="1"/>
</dbReference>
<feature type="transmembrane region" description="Helical" evidence="9">
    <location>
        <begin position="94"/>
        <end position="115"/>
    </location>
</feature>
<comment type="caution">
    <text evidence="9">Lacks conserved residue(s) required for the propagation of feature annotation.</text>
</comment>
<dbReference type="UniPathway" id="UPA00665"/>
<name>A0A517Y2L1_9BACT</name>
<evidence type="ECO:0000256" key="8">
    <source>
        <dbReference type="ARBA" id="ARBA00023136"/>
    </source>
</evidence>
<dbReference type="NCBIfam" id="TIGR00077">
    <property type="entry name" value="lspA"/>
    <property type="match status" value="1"/>
</dbReference>
<evidence type="ECO:0000256" key="4">
    <source>
        <dbReference type="ARBA" id="ARBA00022692"/>
    </source>
</evidence>
<dbReference type="PROSITE" id="PS00855">
    <property type="entry name" value="SPASE_II"/>
    <property type="match status" value="1"/>
</dbReference>
<dbReference type="GO" id="GO:0006508">
    <property type="term" value="P:proteolysis"/>
    <property type="evidence" value="ECO:0007669"/>
    <property type="project" value="UniProtKB-KW"/>
</dbReference>
<evidence type="ECO:0000256" key="7">
    <source>
        <dbReference type="ARBA" id="ARBA00022989"/>
    </source>
</evidence>
<dbReference type="PANTHER" id="PTHR33695:SF1">
    <property type="entry name" value="LIPOPROTEIN SIGNAL PEPTIDASE"/>
    <property type="match status" value="1"/>
</dbReference>
<keyword evidence="12" id="KW-0449">Lipoprotein</keyword>
<comment type="catalytic activity">
    <reaction evidence="9 10">
        <text>Release of signal peptides from bacterial membrane prolipoproteins. Hydrolyzes -Xaa-Yaa-Zaa-|-(S,diacylglyceryl)Cys-, in which Xaa is hydrophobic (preferably Leu), and Yaa (Ala or Ser) and Zaa (Gly or Ala) have small, neutral side chains.</text>
        <dbReference type="EC" id="3.4.23.36"/>
    </reaction>
</comment>
<keyword evidence="2 9" id="KW-1003">Cell membrane</keyword>
<dbReference type="InterPro" id="IPR001872">
    <property type="entry name" value="Peptidase_A8"/>
</dbReference>
<evidence type="ECO:0000313" key="12">
    <source>
        <dbReference type="EMBL" id="QDU23938.1"/>
    </source>
</evidence>
<dbReference type="EMBL" id="CP036273">
    <property type="protein sequence ID" value="QDU23938.1"/>
    <property type="molecule type" value="Genomic_DNA"/>
</dbReference>
<keyword evidence="13" id="KW-1185">Reference proteome</keyword>
<comment type="pathway">
    <text evidence="9">Protein modification; lipoprotein biosynthesis (signal peptide cleavage).</text>
</comment>
<proteinExistence type="inferred from homology"/>
<dbReference type="GO" id="GO:0004190">
    <property type="term" value="F:aspartic-type endopeptidase activity"/>
    <property type="evidence" value="ECO:0007669"/>
    <property type="project" value="UniProtKB-UniRule"/>
</dbReference>
<dbReference type="AlphaFoldDB" id="A0A517Y2L1"/>
<organism evidence="12 13">
    <name type="scientific">Urbifossiella limnaea</name>
    <dbReference type="NCBI Taxonomy" id="2528023"/>
    <lineage>
        <taxon>Bacteria</taxon>
        <taxon>Pseudomonadati</taxon>
        <taxon>Planctomycetota</taxon>
        <taxon>Planctomycetia</taxon>
        <taxon>Gemmatales</taxon>
        <taxon>Gemmataceae</taxon>
        <taxon>Urbifossiella</taxon>
    </lineage>
</organism>
<evidence type="ECO:0000256" key="2">
    <source>
        <dbReference type="ARBA" id="ARBA00022475"/>
    </source>
</evidence>
<sequence>MTGRSYRWLLLGLAAFALTTDLGSKYYSFRELYHRGEHDLVPGWFKFIAQYDSSAPVSDGALRALQTWSTGGDEVMPRVNHGALFGMGGAGRGFANGFFAVVSLAAAVAILTWGLRGQPSRERWLSIALGLILGGTLGNFYDRVVFGGVRDFMYFYRIEWPVFNFADCCLVVGAGLLLVQAVFAPPPASPAEAPTA</sequence>
<evidence type="ECO:0000256" key="10">
    <source>
        <dbReference type="RuleBase" id="RU000594"/>
    </source>
</evidence>
<feature type="transmembrane region" description="Helical" evidence="9">
    <location>
        <begin position="161"/>
        <end position="183"/>
    </location>
</feature>